<dbReference type="InterPro" id="IPR000425">
    <property type="entry name" value="MIP"/>
</dbReference>
<keyword evidence="5 9" id="KW-1133">Transmembrane helix</keyword>
<dbReference type="RefSeq" id="XP_058309099.1">
    <property type="nucleotide sequence ID" value="XM_058452561.1"/>
</dbReference>
<reference evidence="10" key="2">
    <citation type="journal article" date="2023" name="IMA Fungus">
        <title>Comparative genomic study of the Penicillium genus elucidates a diverse pangenome and 15 lateral gene transfer events.</title>
        <authorList>
            <person name="Petersen C."/>
            <person name="Sorensen T."/>
            <person name="Nielsen M.R."/>
            <person name="Sondergaard T.E."/>
            <person name="Sorensen J.L."/>
            <person name="Fitzpatrick D.A."/>
            <person name="Frisvad J.C."/>
            <person name="Nielsen K.L."/>
        </authorList>
    </citation>
    <scope>NUCLEOTIDE SEQUENCE</scope>
    <source>
        <strain evidence="10">IBT 15544</strain>
    </source>
</reference>
<evidence type="ECO:0000256" key="6">
    <source>
        <dbReference type="ARBA" id="ARBA00023136"/>
    </source>
</evidence>
<feature type="transmembrane region" description="Helical" evidence="9">
    <location>
        <begin position="258"/>
        <end position="282"/>
    </location>
</feature>
<dbReference type="Proteomes" id="UP001150904">
    <property type="component" value="Unassembled WGS sequence"/>
</dbReference>
<keyword evidence="11" id="KW-1185">Reference proteome</keyword>
<dbReference type="GO" id="GO:0015250">
    <property type="term" value="F:water channel activity"/>
    <property type="evidence" value="ECO:0007669"/>
    <property type="project" value="TreeGrafter"/>
</dbReference>
<dbReference type="EMBL" id="JAPQKR010000012">
    <property type="protein sequence ID" value="KAJ5204620.1"/>
    <property type="molecule type" value="Genomic_DNA"/>
</dbReference>
<keyword evidence="4 7" id="KW-0812">Transmembrane</keyword>
<feature type="region of interest" description="Disordered" evidence="8">
    <location>
        <begin position="1"/>
        <end position="114"/>
    </location>
</feature>
<dbReference type="GO" id="GO:0015254">
    <property type="term" value="F:glycerol channel activity"/>
    <property type="evidence" value="ECO:0007669"/>
    <property type="project" value="TreeGrafter"/>
</dbReference>
<keyword evidence="6 9" id="KW-0472">Membrane</keyword>
<proteinExistence type="inferred from homology"/>
<dbReference type="PANTHER" id="PTHR43829:SF24">
    <property type="entry name" value="MIP AQUAPORIN (EUROFUNG)"/>
    <property type="match status" value="1"/>
</dbReference>
<feature type="compositionally biased region" description="Basic and acidic residues" evidence="8">
    <location>
        <begin position="83"/>
        <end position="94"/>
    </location>
</feature>
<dbReference type="InterPro" id="IPR022357">
    <property type="entry name" value="MIP_CS"/>
</dbReference>
<dbReference type="CDD" id="cd00333">
    <property type="entry name" value="MIP"/>
    <property type="match status" value="1"/>
</dbReference>
<sequence length="439" mass="47516">MTDAVEPREYEPPEGTGEAASKNEGLGNNPNFSLAAHENQNPNSNSYQNPSHDRQYGEEQDSPTFSLAQPLPHIVRPGMRHGALPEDRKEDRQNGQDPTADSKQNQPTDPRDDGFFNTWSKIRHYLREPLAEWLGTTIAMAFGLCATLSNFTSSGQGGSYTSQSVAWGFGFMVAIYTTGGVSGGHLNPAISIALSVFRGFPARQCLIYIAAQLLGAITAGGIAYAIYHDAIIEIAAREKVPQSLSVASEALITAPKPFVHPATAFFTEFVGSAILVGAVMALGDDGNAPPGAGMSAFILGVLISIVVLAFGYNTGGYANHFQDPFKVPGTNYPCLTTAASIAPEILDRDSSPSWQAGEVICFRETHAWWVWGPWCADISGALFGTFIYDMAIFTGGESPINYPRRRRKRALRVRTVNLRKKLGLGRKKKVADPERSSKD</sequence>
<dbReference type="Gene3D" id="1.20.1080.10">
    <property type="entry name" value="Glycerol uptake facilitator protein"/>
    <property type="match status" value="1"/>
</dbReference>
<reference evidence="10" key="1">
    <citation type="submission" date="2022-12" db="EMBL/GenBank/DDBJ databases">
        <authorList>
            <person name="Petersen C."/>
        </authorList>
    </citation>
    <scope>NUCLEOTIDE SEQUENCE</scope>
    <source>
        <strain evidence="10">IBT 15544</strain>
    </source>
</reference>
<dbReference type="PRINTS" id="PR00783">
    <property type="entry name" value="MINTRINSICP"/>
</dbReference>
<dbReference type="GO" id="GO:0005886">
    <property type="term" value="C:plasma membrane"/>
    <property type="evidence" value="ECO:0007669"/>
    <property type="project" value="TreeGrafter"/>
</dbReference>
<organism evidence="10 11">
    <name type="scientific">Penicillium cinerascens</name>
    <dbReference type="NCBI Taxonomy" id="70096"/>
    <lineage>
        <taxon>Eukaryota</taxon>
        <taxon>Fungi</taxon>
        <taxon>Dikarya</taxon>
        <taxon>Ascomycota</taxon>
        <taxon>Pezizomycotina</taxon>
        <taxon>Eurotiomycetes</taxon>
        <taxon>Eurotiomycetidae</taxon>
        <taxon>Eurotiales</taxon>
        <taxon>Aspergillaceae</taxon>
        <taxon>Penicillium</taxon>
    </lineage>
</organism>
<dbReference type="InterPro" id="IPR050363">
    <property type="entry name" value="MIP/Aquaporin"/>
</dbReference>
<evidence type="ECO:0000256" key="3">
    <source>
        <dbReference type="ARBA" id="ARBA00022448"/>
    </source>
</evidence>
<evidence type="ECO:0008006" key="12">
    <source>
        <dbReference type="Google" id="ProtNLM"/>
    </source>
</evidence>
<evidence type="ECO:0000256" key="7">
    <source>
        <dbReference type="RuleBase" id="RU000477"/>
    </source>
</evidence>
<dbReference type="GeneID" id="83179862"/>
<dbReference type="AlphaFoldDB" id="A0A9W9T0M1"/>
<gene>
    <name evidence="10" type="ORF">N7498_005499</name>
</gene>
<feature type="compositionally biased region" description="Basic and acidic residues" evidence="8">
    <location>
        <begin position="1"/>
        <end position="11"/>
    </location>
</feature>
<accession>A0A9W9T0M1</accession>
<evidence type="ECO:0000256" key="8">
    <source>
        <dbReference type="SAM" id="MobiDB-lite"/>
    </source>
</evidence>
<evidence type="ECO:0000256" key="5">
    <source>
        <dbReference type="ARBA" id="ARBA00022989"/>
    </source>
</evidence>
<comment type="subcellular location">
    <subcellularLocation>
        <location evidence="1">Membrane</location>
        <topology evidence="1">Multi-pass membrane protein</topology>
    </subcellularLocation>
</comment>
<keyword evidence="3 7" id="KW-0813">Transport</keyword>
<evidence type="ECO:0000256" key="9">
    <source>
        <dbReference type="SAM" id="Phobius"/>
    </source>
</evidence>
<protein>
    <recommendedName>
        <fullName evidence="12">Aquaporin-like protein</fullName>
    </recommendedName>
</protein>
<feature type="compositionally biased region" description="Low complexity" evidence="8">
    <location>
        <begin position="39"/>
        <end position="50"/>
    </location>
</feature>
<evidence type="ECO:0000313" key="11">
    <source>
        <dbReference type="Proteomes" id="UP001150904"/>
    </source>
</evidence>
<feature type="transmembrane region" description="Helical" evidence="9">
    <location>
        <begin position="130"/>
        <end position="152"/>
    </location>
</feature>
<comment type="similarity">
    <text evidence="2 7">Belongs to the MIP/aquaporin (TC 1.A.8) family.</text>
</comment>
<dbReference type="PROSITE" id="PS00221">
    <property type="entry name" value="MIP"/>
    <property type="match status" value="1"/>
</dbReference>
<dbReference type="OrthoDB" id="3222at2759"/>
<feature type="transmembrane region" description="Helical" evidence="9">
    <location>
        <begin position="164"/>
        <end position="184"/>
    </location>
</feature>
<comment type="caution">
    <text evidence="10">The sequence shown here is derived from an EMBL/GenBank/DDBJ whole genome shotgun (WGS) entry which is preliminary data.</text>
</comment>
<name>A0A9W9T0M1_9EURO</name>
<dbReference type="Pfam" id="PF00230">
    <property type="entry name" value="MIP"/>
    <property type="match status" value="1"/>
</dbReference>
<feature type="transmembrane region" description="Helical" evidence="9">
    <location>
        <begin position="294"/>
        <end position="312"/>
    </location>
</feature>
<dbReference type="SUPFAM" id="SSF81338">
    <property type="entry name" value="Aquaporin-like"/>
    <property type="match status" value="1"/>
</dbReference>
<evidence type="ECO:0000256" key="1">
    <source>
        <dbReference type="ARBA" id="ARBA00004141"/>
    </source>
</evidence>
<evidence type="ECO:0000313" key="10">
    <source>
        <dbReference type="EMBL" id="KAJ5204620.1"/>
    </source>
</evidence>
<dbReference type="InterPro" id="IPR023271">
    <property type="entry name" value="Aquaporin-like"/>
</dbReference>
<dbReference type="PANTHER" id="PTHR43829">
    <property type="entry name" value="AQUAPORIN OR AQUAGLYCEROPORIN RELATED"/>
    <property type="match status" value="1"/>
</dbReference>
<evidence type="ECO:0000256" key="2">
    <source>
        <dbReference type="ARBA" id="ARBA00006175"/>
    </source>
</evidence>
<feature type="transmembrane region" description="Helical" evidence="9">
    <location>
        <begin position="205"/>
        <end position="227"/>
    </location>
</feature>
<feature type="compositionally biased region" description="Polar residues" evidence="8">
    <location>
        <begin position="95"/>
        <end position="108"/>
    </location>
</feature>
<evidence type="ECO:0000256" key="4">
    <source>
        <dbReference type="ARBA" id="ARBA00022692"/>
    </source>
</evidence>